<keyword evidence="5" id="KW-1185">Reference proteome</keyword>
<dbReference type="Gene3D" id="3.30.750.24">
    <property type="entry name" value="STAS domain"/>
    <property type="match status" value="1"/>
</dbReference>
<organism evidence="4 5">
    <name type="scientific">Candidatus Magnetobacterium casense</name>
    <dbReference type="NCBI Taxonomy" id="1455061"/>
    <lineage>
        <taxon>Bacteria</taxon>
        <taxon>Pseudomonadati</taxon>
        <taxon>Nitrospirota</taxon>
        <taxon>Thermodesulfovibrionia</taxon>
        <taxon>Thermodesulfovibrionales</taxon>
        <taxon>Candidatus Magnetobacteriaceae</taxon>
        <taxon>Candidatus Magnetobacterium</taxon>
    </lineage>
</organism>
<dbReference type="CDD" id="cd07043">
    <property type="entry name" value="STAS_anti-anti-sigma_factors"/>
    <property type="match status" value="1"/>
</dbReference>
<comment type="caution">
    <text evidence="4">The sequence shown here is derived from an EMBL/GenBank/DDBJ whole genome shotgun (WGS) entry which is preliminary data.</text>
</comment>
<dbReference type="InterPro" id="IPR002645">
    <property type="entry name" value="STAS_dom"/>
</dbReference>
<evidence type="ECO:0000313" key="5">
    <source>
        <dbReference type="Proteomes" id="UP001196980"/>
    </source>
</evidence>
<dbReference type="Pfam" id="PF01740">
    <property type="entry name" value="STAS"/>
    <property type="match status" value="1"/>
</dbReference>
<evidence type="ECO:0000256" key="1">
    <source>
        <dbReference type="ARBA" id="ARBA00009013"/>
    </source>
</evidence>
<protein>
    <recommendedName>
        <fullName evidence="2">Anti-sigma factor antagonist</fullName>
    </recommendedName>
</protein>
<feature type="domain" description="STAS" evidence="3">
    <location>
        <begin position="1"/>
        <end position="111"/>
    </location>
</feature>
<dbReference type="PANTHER" id="PTHR33495">
    <property type="entry name" value="ANTI-SIGMA FACTOR ANTAGONIST TM_1081-RELATED-RELATED"/>
    <property type="match status" value="1"/>
</dbReference>
<dbReference type="NCBIfam" id="TIGR00377">
    <property type="entry name" value="ant_ant_sig"/>
    <property type="match status" value="1"/>
</dbReference>
<sequence length="112" mass="12279">MEILTSKKNNVTIMAIKGSLDSSTARQFGSTIEQCMANGETRFIINVSGLQFISSAGLSSFIAPAKKLQGQGGKLLFVAMTERIERIFKLAGFYNTIFSVYDSEETALKELQ</sequence>
<dbReference type="InterPro" id="IPR003658">
    <property type="entry name" value="Anti-sigma_ant"/>
</dbReference>
<comment type="similarity">
    <text evidence="1 2">Belongs to the anti-sigma-factor antagonist family.</text>
</comment>
<dbReference type="SUPFAM" id="SSF52091">
    <property type="entry name" value="SpoIIaa-like"/>
    <property type="match status" value="1"/>
</dbReference>
<dbReference type="RefSeq" id="WP_218254089.1">
    <property type="nucleotide sequence ID" value="NZ_JABXWD010000611.1"/>
</dbReference>
<dbReference type="PROSITE" id="PS50801">
    <property type="entry name" value="STAS"/>
    <property type="match status" value="1"/>
</dbReference>
<evidence type="ECO:0000259" key="3">
    <source>
        <dbReference type="PROSITE" id="PS50801"/>
    </source>
</evidence>
<dbReference type="Proteomes" id="UP001196980">
    <property type="component" value="Unassembled WGS sequence"/>
</dbReference>
<feature type="non-terminal residue" evidence="4">
    <location>
        <position position="1"/>
    </location>
</feature>
<evidence type="ECO:0000256" key="2">
    <source>
        <dbReference type="RuleBase" id="RU003749"/>
    </source>
</evidence>
<name>A0ABS6S3P0_9BACT</name>
<dbReference type="InterPro" id="IPR036513">
    <property type="entry name" value="STAS_dom_sf"/>
</dbReference>
<gene>
    <name evidence="4" type="ORF">HWQ67_18015</name>
</gene>
<dbReference type="EMBL" id="JABXWD010000611">
    <property type="protein sequence ID" value="MBV6343472.1"/>
    <property type="molecule type" value="Genomic_DNA"/>
</dbReference>
<proteinExistence type="inferred from homology"/>
<accession>A0ABS6S3P0</accession>
<reference evidence="4 5" key="1">
    <citation type="journal article" date="2020" name="J Geophys Res Biogeosci">
        <title>Magnetotaxis as an Adaptation to Enable Bacterial Shuttling of Microbial Sulfur and Sulfur Cycling Across Aquatic Oxic#Anoxic Interfaces.</title>
        <authorList>
            <person name="Li J."/>
            <person name="Liu P."/>
            <person name="Wang J."/>
            <person name="Roberts A.P."/>
            <person name="Pan Y."/>
        </authorList>
    </citation>
    <scope>NUCLEOTIDE SEQUENCE [LARGE SCALE GENOMIC DNA]</scope>
    <source>
        <strain evidence="4 5">MYR-1_YQ</strain>
    </source>
</reference>
<evidence type="ECO:0000313" key="4">
    <source>
        <dbReference type="EMBL" id="MBV6343472.1"/>
    </source>
</evidence>